<gene>
    <name evidence="2" type="ORF">PVAP13_1NG186957</name>
</gene>
<evidence type="ECO:0000256" key="1">
    <source>
        <dbReference type="SAM" id="MobiDB-lite"/>
    </source>
</evidence>
<feature type="compositionally biased region" description="Acidic residues" evidence="1">
    <location>
        <begin position="100"/>
        <end position="110"/>
    </location>
</feature>
<evidence type="ECO:0000313" key="2">
    <source>
        <dbReference type="EMBL" id="KAG2650024.1"/>
    </source>
</evidence>
<reference evidence="2" key="1">
    <citation type="submission" date="2020-05" db="EMBL/GenBank/DDBJ databases">
        <title>WGS assembly of Panicum virgatum.</title>
        <authorList>
            <person name="Lovell J.T."/>
            <person name="Jenkins J."/>
            <person name="Shu S."/>
            <person name="Juenger T.E."/>
            <person name="Schmutz J."/>
        </authorList>
    </citation>
    <scope>NUCLEOTIDE SEQUENCE</scope>
    <source>
        <strain evidence="2">AP13</strain>
    </source>
</reference>
<feature type="region of interest" description="Disordered" evidence="1">
    <location>
        <begin position="84"/>
        <end position="110"/>
    </location>
</feature>
<dbReference type="EMBL" id="CM029038">
    <property type="protein sequence ID" value="KAG2650024.1"/>
    <property type="molecule type" value="Genomic_DNA"/>
</dbReference>
<comment type="caution">
    <text evidence="2">The sequence shown here is derived from an EMBL/GenBank/DDBJ whole genome shotgun (WGS) entry which is preliminary data.</text>
</comment>
<name>A0A8T0WY28_PANVG</name>
<dbReference type="AlphaFoldDB" id="A0A8T0WY28"/>
<organism evidence="2 3">
    <name type="scientific">Panicum virgatum</name>
    <name type="common">Blackwell switchgrass</name>
    <dbReference type="NCBI Taxonomy" id="38727"/>
    <lineage>
        <taxon>Eukaryota</taxon>
        <taxon>Viridiplantae</taxon>
        <taxon>Streptophyta</taxon>
        <taxon>Embryophyta</taxon>
        <taxon>Tracheophyta</taxon>
        <taxon>Spermatophyta</taxon>
        <taxon>Magnoliopsida</taxon>
        <taxon>Liliopsida</taxon>
        <taxon>Poales</taxon>
        <taxon>Poaceae</taxon>
        <taxon>PACMAD clade</taxon>
        <taxon>Panicoideae</taxon>
        <taxon>Panicodae</taxon>
        <taxon>Paniceae</taxon>
        <taxon>Panicinae</taxon>
        <taxon>Panicum</taxon>
        <taxon>Panicum sect. Hiantes</taxon>
    </lineage>
</organism>
<protein>
    <submittedName>
        <fullName evidence="2">Uncharacterized protein</fullName>
    </submittedName>
</protein>
<accession>A0A8T0WY28</accession>
<sequence>MFAKHKTSKCCRMSIAYHKPDVDPPEIPLWNNVEIPCSPSIPSPSYVEPSKATQLGTVTEPYYDMVDIENSSLPSYVRQIEYVGKKDEDYDPGSNSESDSMTDSDTDAEVDETTKDIDAEVDETIKDILPSHIPKVAYNKDDPSMEVGSIYPNISEFKLALATHAIKNEFEKSSSNIVLAGKPYKTMDKKPVLYSAQN</sequence>
<dbReference type="Proteomes" id="UP000823388">
    <property type="component" value="Chromosome 1N"/>
</dbReference>
<proteinExistence type="predicted"/>
<evidence type="ECO:0000313" key="3">
    <source>
        <dbReference type="Proteomes" id="UP000823388"/>
    </source>
</evidence>
<keyword evidence="3" id="KW-1185">Reference proteome</keyword>